<comment type="caution">
    <text evidence="2">The sequence shown here is derived from an EMBL/GenBank/DDBJ whole genome shotgun (WGS) entry which is preliminary data.</text>
</comment>
<evidence type="ECO:0000256" key="1">
    <source>
        <dbReference type="SAM" id="MobiDB-lite"/>
    </source>
</evidence>
<feature type="compositionally biased region" description="Low complexity" evidence="1">
    <location>
        <begin position="212"/>
        <end position="223"/>
    </location>
</feature>
<feature type="compositionally biased region" description="Basic and acidic residues" evidence="1">
    <location>
        <begin position="224"/>
        <end position="242"/>
    </location>
</feature>
<feature type="compositionally biased region" description="Basic and acidic residues" evidence="1">
    <location>
        <begin position="9"/>
        <end position="18"/>
    </location>
</feature>
<dbReference type="Proteomes" id="UP001519460">
    <property type="component" value="Unassembled WGS sequence"/>
</dbReference>
<feature type="region of interest" description="Disordered" evidence="1">
    <location>
        <begin position="1"/>
        <end position="111"/>
    </location>
</feature>
<evidence type="ECO:0000313" key="2">
    <source>
        <dbReference type="EMBL" id="KAK7490231.1"/>
    </source>
</evidence>
<proteinExistence type="predicted"/>
<reference evidence="2 3" key="1">
    <citation type="journal article" date="2023" name="Sci. Data">
        <title>Genome assembly of the Korean intertidal mud-creeper Batillaria attramentaria.</title>
        <authorList>
            <person name="Patra A.K."/>
            <person name="Ho P.T."/>
            <person name="Jun S."/>
            <person name="Lee S.J."/>
            <person name="Kim Y."/>
            <person name="Won Y.J."/>
        </authorList>
    </citation>
    <scope>NUCLEOTIDE SEQUENCE [LARGE SCALE GENOMIC DNA]</scope>
    <source>
        <strain evidence="2">Wonlab-2016</strain>
    </source>
</reference>
<name>A0ABD0KT25_9CAEN</name>
<dbReference type="EMBL" id="JACVVK020000129">
    <property type="protein sequence ID" value="KAK7490231.1"/>
    <property type="molecule type" value="Genomic_DNA"/>
</dbReference>
<evidence type="ECO:0000313" key="3">
    <source>
        <dbReference type="Proteomes" id="UP001519460"/>
    </source>
</evidence>
<dbReference type="AlphaFoldDB" id="A0ABD0KT25"/>
<feature type="region of interest" description="Disordered" evidence="1">
    <location>
        <begin position="176"/>
        <end position="251"/>
    </location>
</feature>
<keyword evidence="3" id="KW-1185">Reference proteome</keyword>
<protein>
    <submittedName>
        <fullName evidence="2">Uncharacterized protein</fullName>
    </submittedName>
</protein>
<accession>A0ABD0KT25</accession>
<organism evidence="2 3">
    <name type="scientific">Batillaria attramentaria</name>
    <dbReference type="NCBI Taxonomy" id="370345"/>
    <lineage>
        <taxon>Eukaryota</taxon>
        <taxon>Metazoa</taxon>
        <taxon>Spiralia</taxon>
        <taxon>Lophotrochozoa</taxon>
        <taxon>Mollusca</taxon>
        <taxon>Gastropoda</taxon>
        <taxon>Caenogastropoda</taxon>
        <taxon>Sorbeoconcha</taxon>
        <taxon>Cerithioidea</taxon>
        <taxon>Batillariidae</taxon>
        <taxon>Batillaria</taxon>
    </lineage>
</organism>
<gene>
    <name evidence="2" type="ORF">BaRGS_00018576</name>
</gene>
<sequence length="251" mass="27538">MGPVAACPERARDEDLQHRGQCPHPTRQPPPRPRARSPAGTCPLSFSRSSTPRPHPGHDDPVSQAEHGAPHSTVVSRQRPQLAVSRRPSYEPFHPVPHALDGRLPPSPFNRPPGLDLPIDLLEHYRMRPHLGTVVMTPAPNMEPHFAHSAFDRTRPMSTLETQIYSQRLKQLANTTLPPGLISPMSGAHFTQPGVLTPLSTGDRSSRGGRDSVGSGRDSSSGGVEHDRERRAGREERREGRGQTRGWGFPG</sequence>